<dbReference type="PROSITE" id="PS51257">
    <property type="entry name" value="PROKAR_LIPOPROTEIN"/>
    <property type="match status" value="1"/>
</dbReference>
<accession>A0A017T2L9</accession>
<protein>
    <recommendedName>
        <fullName evidence="5">Lipoprotein</fullName>
    </recommendedName>
</protein>
<proteinExistence type="predicted"/>
<evidence type="ECO:0000256" key="1">
    <source>
        <dbReference type="SAM" id="MobiDB-lite"/>
    </source>
</evidence>
<feature type="compositionally biased region" description="Gly residues" evidence="1">
    <location>
        <begin position="52"/>
        <end position="67"/>
    </location>
</feature>
<gene>
    <name evidence="3" type="ORF">CAP_5488</name>
</gene>
<feature type="chain" id="PRO_5001499887" description="Lipoprotein" evidence="2">
    <location>
        <begin position="29"/>
        <end position="282"/>
    </location>
</feature>
<feature type="signal peptide" evidence="2">
    <location>
        <begin position="1"/>
        <end position="28"/>
    </location>
</feature>
<name>A0A017T2L9_9BACT</name>
<evidence type="ECO:0000256" key="2">
    <source>
        <dbReference type="SAM" id="SignalP"/>
    </source>
</evidence>
<evidence type="ECO:0000313" key="3">
    <source>
        <dbReference type="EMBL" id="EYF03504.1"/>
    </source>
</evidence>
<dbReference type="RefSeq" id="WP_044245883.1">
    <property type="nucleotide sequence ID" value="NZ_ASRX01000045.1"/>
</dbReference>
<evidence type="ECO:0008006" key="5">
    <source>
        <dbReference type="Google" id="ProtNLM"/>
    </source>
</evidence>
<dbReference type="STRING" id="1192034.CAP_5488"/>
<evidence type="ECO:0000313" key="4">
    <source>
        <dbReference type="Proteomes" id="UP000019678"/>
    </source>
</evidence>
<keyword evidence="4" id="KW-1185">Reference proteome</keyword>
<keyword evidence="2" id="KW-0732">Signal</keyword>
<dbReference type="eggNOG" id="COG3652">
    <property type="taxonomic scope" value="Bacteria"/>
</dbReference>
<reference evidence="3 4" key="1">
    <citation type="submission" date="2013-05" db="EMBL/GenBank/DDBJ databases">
        <title>Genome assembly of Chondromyces apiculatus DSM 436.</title>
        <authorList>
            <person name="Sharma G."/>
            <person name="Khatri I."/>
            <person name="Kaur C."/>
            <person name="Mayilraj S."/>
            <person name="Subramanian S."/>
        </authorList>
    </citation>
    <scope>NUCLEOTIDE SEQUENCE [LARGE SCALE GENOMIC DNA]</scope>
    <source>
        <strain evidence="3 4">DSM 436</strain>
    </source>
</reference>
<dbReference type="Proteomes" id="UP000019678">
    <property type="component" value="Unassembled WGS sequence"/>
</dbReference>
<organism evidence="3 4">
    <name type="scientific">Chondromyces apiculatus DSM 436</name>
    <dbReference type="NCBI Taxonomy" id="1192034"/>
    <lineage>
        <taxon>Bacteria</taxon>
        <taxon>Pseudomonadati</taxon>
        <taxon>Myxococcota</taxon>
        <taxon>Polyangia</taxon>
        <taxon>Polyangiales</taxon>
        <taxon>Polyangiaceae</taxon>
        <taxon>Chondromyces</taxon>
    </lineage>
</organism>
<dbReference type="AlphaFoldDB" id="A0A017T2L9"/>
<comment type="caution">
    <text evidence="3">The sequence shown here is derived from an EMBL/GenBank/DDBJ whole genome shotgun (WGS) entry which is preliminary data.</text>
</comment>
<feature type="region of interest" description="Disordered" evidence="1">
    <location>
        <begin position="38"/>
        <end position="67"/>
    </location>
</feature>
<dbReference type="EMBL" id="ASRX01000045">
    <property type="protein sequence ID" value="EYF03504.1"/>
    <property type="molecule type" value="Genomic_DNA"/>
</dbReference>
<sequence>MSRLASAVRHASLAFTAAVGLCASTACVGSNDDLGGADQVGSDESLVEGAGADSGGHTEGGGTGGPGTTFFGSDHEIAWLMDTFAAAELGHCQTAQNLVGGGEVLGFSGRMIHYYTGAAARYDALFTQIGVTPAGSAHCHEFMDDAELLFTGVGATSGSTYAHAYLDGQIALHLAMLDLIDTHMLPHVHDDMLRGEVTGMRWAMLRHRIDAEFIVCTMGGTSMEVCGQHAAASWAADPMAAEHYPGGYDGNGHGGNGYGGGYGGGGYDGGNGHGGNGHGCTP</sequence>